<protein>
    <submittedName>
        <fullName evidence="1">Uncharacterized protein</fullName>
    </submittedName>
</protein>
<evidence type="ECO:0000313" key="1">
    <source>
        <dbReference type="EMBL" id="GDY48926.1"/>
    </source>
</evidence>
<evidence type="ECO:0000313" key="2">
    <source>
        <dbReference type="Proteomes" id="UP000299290"/>
    </source>
</evidence>
<dbReference type="EMBL" id="BJHV01000001">
    <property type="protein sequence ID" value="GDY48926.1"/>
    <property type="molecule type" value="Genomic_DNA"/>
</dbReference>
<dbReference type="Proteomes" id="UP000299290">
    <property type="component" value="Unassembled WGS sequence"/>
</dbReference>
<organism evidence="1 2">
    <name type="scientific">Streptomyces antimycoticus</name>
    <dbReference type="NCBI Taxonomy" id="68175"/>
    <lineage>
        <taxon>Bacteria</taxon>
        <taxon>Bacillati</taxon>
        <taxon>Actinomycetota</taxon>
        <taxon>Actinomycetes</taxon>
        <taxon>Kitasatosporales</taxon>
        <taxon>Streptomycetaceae</taxon>
        <taxon>Streptomyces</taxon>
        <taxon>Streptomyces violaceusniger group</taxon>
    </lineage>
</organism>
<dbReference type="AlphaFoldDB" id="A0A4D4KPU7"/>
<name>A0A4D4KPU7_9ACTN</name>
<sequence>MVERPTRRAESCNHGGMIVSLLYQVTRRVLAVPTVLLRRDTAKDAELLPYAMKTPCYDANYKGEYGTNPRTACGSPPCPN</sequence>
<proteinExistence type="predicted"/>
<accession>A0A4D4KPU7</accession>
<keyword evidence="2" id="KW-1185">Reference proteome</keyword>
<reference evidence="1 2" key="1">
    <citation type="journal article" date="2020" name="Int. J. Syst. Evol. Microbiol.">
        <title>Reclassification of Streptomyces castelarensis and Streptomyces sporoclivatus as later heterotypic synonyms of Streptomyces antimycoticus.</title>
        <authorList>
            <person name="Komaki H."/>
            <person name="Tamura T."/>
        </authorList>
    </citation>
    <scope>NUCLEOTIDE SEQUENCE [LARGE SCALE GENOMIC DNA]</scope>
    <source>
        <strain evidence="1 2">NBRC 12839</strain>
    </source>
</reference>
<comment type="caution">
    <text evidence="1">The sequence shown here is derived from an EMBL/GenBank/DDBJ whole genome shotgun (WGS) entry which is preliminary data.</text>
</comment>
<gene>
    <name evidence="1" type="ORF">SANT12839_098080</name>
</gene>